<comment type="caution">
    <text evidence="1">The sequence shown here is derived from an EMBL/GenBank/DDBJ whole genome shotgun (WGS) entry which is preliminary data.</text>
</comment>
<dbReference type="Proteomes" id="UP000187485">
    <property type="component" value="Unassembled WGS sequence"/>
</dbReference>
<organism evidence="1 2">
    <name type="scientific">Carboxydothermus pertinax</name>
    <dbReference type="NCBI Taxonomy" id="870242"/>
    <lineage>
        <taxon>Bacteria</taxon>
        <taxon>Bacillati</taxon>
        <taxon>Bacillota</taxon>
        <taxon>Clostridia</taxon>
        <taxon>Thermoanaerobacterales</taxon>
        <taxon>Thermoanaerobacteraceae</taxon>
        <taxon>Carboxydothermus</taxon>
    </lineage>
</organism>
<accession>A0A1L8CWB7</accession>
<dbReference type="NCBIfam" id="NF038093">
    <property type="entry name" value="GrdX"/>
    <property type="match status" value="1"/>
</dbReference>
<evidence type="ECO:0000313" key="1">
    <source>
        <dbReference type="EMBL" id="GAV23210.1"/>
    </source>
</evidence>
<dbReference type="AlphaFoldDB" id="A0A1L8CWB7"/>
<keyword evidence="2" id="KW-1185">Reference proteome</keyword>
<gene>
    <name evidence="1" type="ORF">cpu_17200</name>
</gene>
<evidence type="ECO:0008006" key="3">
    <source>
        <dbReference type="Google" id="ProtNLM"/>
    </source>
</evidence>
<sequence>MEEIEMIVITNNPKVKEYIQKYQLNKRFSLLWVDGFTEDVLEKVRDLCHFGHKLLTHPLTGSIKPNQTPYKTVVVDHLEQEIDFNSILIAENSYFKTLELLTKRPRPKETELFLDDFAVIDLDFFKSFLTSLGLII</sequence>
<protein>
    <recommendedName>
        <fullName evidence="3">GrdX protein</fullName>
    </recommendedName>
</protein>
<dbReference type="STRING" id="870242.cpu_17200"/>
<dbReference type="InterPro" id="IPR047735">
    <property type="entry name" value="GrdX-like"/>
</dbReference>
<dbReference type="EMBL" id="BDJK01000036">
    <property type="protein sequence ID" value="GAV23210.1"/>
    <property type="molecule type" value="Genomic_DNA"/>
</dbReference>
<evidence type="ECO:0000313" key="2">
    <source>
        <dbReference type="Proteomes" id="UP000187485"/>
    </source>
</evidence>
<name>A0A1L8CWB7_9THEO</name>
<proteinExistence type="predicted"/>
<reference evidence="2" key="1">
    <citation type="submission" date="2016-12" db="EMBL/GenBank/DDBJ databases">
        <title>Draft Genome Sequences od Carboxydothermus pertinax and islandicus, Hydrogenogenic Carboxydotrophic Bacteria.</title>
        <authorList>
            <person name="Fukuyama Y."/>
            <person name="Ohmae K."/>
            <person name="Yoneda Y."/>
            <person name="Yoshida T."/>
            <person name="Sako Y."/>
        </authorList>
    </citation>
    <scope>NUCLEOTIDE SEQUENCE [LARGE SCALE GENOMIC DNA]</scope>
    <source>
        <strain evidence="2">Ug1</strain>
    </source>
</reference>